<gene>
    <name evidence="1" type="ORF">LCGC14_2516860</name>
</gene>
<name>A0A0F9DQY6_9ZZZZ</name>
<evidence type="ECO:0000313" key="1">
    <source>
        <dbReference type="EMBL" id="KKL14318.1"/>
    </source>
</evidence>
<dbReference type="EMBL" id="LAZR01040504">
    <property type="protein sequence ID" value="KKL14318.1"/>
    <property type="molecule type" value="Genomic_DNA"/>
</dbReference>
<proteinExistence type="predicted"/>
<comment type="caution">
    <text evidence="1">The sequence shown here is derived from an EMBL/GenBank/DDBJ whole genome shotgun (WGS) entry which is preliminary data.</text>
</comment>
<feature type="non-terminal residue" evidence="1">
    <location>
        <position position="60"/>
    </location>
</feature>
<organism evidence="1">
    <name type="scientific">marine sediment metagenome</name>
    <dbReference type="NCBI Taxonomy" id="412755"/>
    <lineage>
        <taxon>unclassified sequences</taxon>
        <taxon>metagenomes</taxon>
        <taxon>ecological metagenomes</taxon>
    </lineage>
</organism>
<accession>A0A0F9DQY6</accession>
<dbReference type="AlphaFoldDB" id="A0A0F9DQY6"/>
<sequence length="60" mass="7045">MDNNIWEEEESTNWDVIEISKVSDKNIRILIDNLKLDKAELSDDFFISFESLLKIGNRAE</sequence>
<protein>
    <submittedName>
        <fullName evidence="1">Uncharacterized protein</fullName>
    </submittedName>
</protein>
<reference evidence="1" key="1">
    <citation type="journal article" date="2015" name="Nature">
        <title>Complex archaea that bridge the gap between prokaryotes and eukaryotes.</title>
        <authorList>
            <person name="Spang A."/>
            <person name="Saw J.H."/>
            <person name="Jorgensen S.L."/>
            <person name="Zaremba-Niedzwiedzka K."/>
            <person name="Martijn J."/>
            <person name="Lind A.E."/>
            <person name="van Eijk R."/>
            <person name="Schleper C."/>
            <person name="Guy L."/>
            <person name="Ettema T.J."/>
        </authorList>
    </citation>
    <scope>NUCLEOTIDE SEQUENCE</scope>
</reference>